<accession>A0A6J5N8A3</accession>
<sequence>MTKQYKNILHKTLARALSLARPHASVTTMEFTTWIFKHLPKHLLGAAWLDAANNLHIDARTQDHHRTLFTAHVDTVHRAAGPNKIRKTATKWYADGAALGADDGVGCALLMHLIHAGVPAYYVFTQGEECGGIGAKHIADNHKDLLSQFDRAVAFDRKGTDSVISHQGYGRCCSDAFAQGLADALNNTDPSGNLMYTPDDTGVYTDTAEFTDIIPECTNISCGYYFEHTAKEELDMIHFEQLAAAVVLVDWDMCPTERDPKVTEYKDDGYATYMGKWNTMSTMWDTKDDKNYLAGLNFTHQEEELYEALLDAEVGFKQPLVTLMAESVYPEDCKLAKKFINKDRLTSEAVRNAIEMLGVADPDAILATLFDAAYAE</sequence>
<dbReference type="EMBL" id="LR796614">
    <property type="protein sequence ID" value="CAB4155103.1"/>
    <property type="molecule type" value="Genomic_DNA"/>
</dbReference>
<name>A0A6J5N8A3_9CAUD</name>
<dbReference type="Gene3D" id="3.40.630.10">
    <property type="entry name" value="Zn peptidases"/>
    <property type="match status" value="1"/>
</dbReference>
<proteinExistence type="predicted"/>
<reference evidence="2" key="1">
    <citation type="submission" date="2020-04" db="EMBL/GenBank/DDBJ databases">
        <authorList>
            <person name="Chiriac C."/>
            <person name="Salcher M."/>
            <person name="Ghai R."/>
            <person name="Kavagutti S V."/>
        </authorList>
    </citation>
    <scope>NUCLEOTIDE SEQUENCE</scope>
</reference>
<evidence type="ECO:0000259" key="1">
    <source>
        <dbReference type="Pfam" id="PF04389"/>
    </source>
</evidence>
<protein>
    <submittedName>
        <fullName evidence="2">Peptidase M28</fullName>
    </submittedName>
</protein>
<evidence type="ECO:0000313" key="2">
    <source>
        <dbReference type="EMBL" id="CAB4155103.1"/>
    </source>
</evidence>
<gene>
    <name evidence="2" type="ORF">UFOVP654_74</name>
</gene>
<dbReference type="Pfam" id="PF04389">
    <property type="entry name" value="Peptidase_M28"/>
    <property type="match status" value="1"/>
</dbReference>
<dbReference type="InterPro" id="IPR007484">
    <property type="entry name" value="Peptidase_M28"/>
</dbReference>
<feature type="domain" description="Peptidase M28" evidence="1">
    <location>
        <begin position="62"/>
        <end position="242"/>
    </location>
</feature>
<organism evidence="2">
    <name type="scientific">uncultured Caudovirales phage</name>
    <dbReference type="NCBI Taxonomy" id="2100421"/>
    <lineage>
        <taxon>Viruses</taxon>
        <taxon>Duplodnaviria</taxon>
        <taxon>Heunggongvirae</taxon>
        <taxon>Uroviricota</taxon>
        <taxon>Caudoviricetes</taxon>
        <taxon>Peduoviridae</taxon>
        <taxon>Maltschvirus</taxon>
        <taxon>Maltschvirus maltsch</taxon>
    </lineage>
</organism>
<dbReference type="SUPFAM" id="SSF53187">
    <property type="entry name" value="Zn-dependent exopeptidases"/>
    <property type="match status" value="1"/>
</dbReference>